<dbReference type="GO" id="GO:0006355">
    <property type="term" value="P:regulation of DNA-templated transcription"/>
    <property type="evidence" value="ECO:0007669"/>
    <property type="project" value="InterPro"/>
</dbReference>
<name>A0AAV1EDT3_OLDCO</name>
<comment type="subcellular location">
    <subcellularLocation>
        <location evidence="1">Nucleus</location>
    </subcellularLocation>
</comment>
<feature type="domain" description="NAC" evidence="6">
    <location>
        <begin position="10"/>
        <end position="187"/>
    </location>
</feature>
<protein>
    <submittedName>
        <fullName evidence="7">OLC1v1019340C1</fullName>
    </submittedName>
</protein>
<keyword evidence="4" id="KW-0804">Transcription</keyword>
<dbReference type="AlphaFoldDB" id="A0AAV1EDT3"/>
<dbReference type="PANTHER" id="PTHR31989">
    <property type="entry name" value="NAC DOMAIN-CONTAINING PROTEIN 82-RELATED"/>
    <property type="match status" value="1"/>
</dbReference>
<evidence type="ECO:0000256" key="2">
    <source>
        <dbReference type="ARBA" id="ARBA00023015"/>
    </source>
</evidence>
<dbReference type="Gene3D" id="2.170.150.80">
    <property type="entry name" value="NAC domain"/>
    <property type="match status" value="1"/>
</dbReference>
<sequence length="205" mass="22542">MALRTMSEVRKLGYHFFPTIDVILMYLKEKATGNPFPALCPIVEKDLYGDHATPWVILKEDKDDANNPWDSEVADKYFPNLPDPRLDSRVIYVITRVPNAAAGNGGNNNNNKVMAAGCGAWHETSQPKFVKNKDGVIIGTMRTLEFKSGSAETTTVDRWVMEEYGLAGVLLSPGVSTDYVICEITKSTPKKAEGGGSPPFSRSKL</sequence>
<dbReference type="GO" id="GO:0003677">
    <property type="term" value="F:DNA binding"/>
    <property type="evidence" value="ECO:0007669"/>
    <property type="project" value="UniProtKB-KW"/>
</dbReference>
<accession>A0AAV1EDT3</accession>
<keyword evidence="5" id="KW-0539">Nucleus</keyword>
<evidence type="ECO:0000259" key="6">
    <source>
        <dbReference type="PROSITE" id="PS51005"/>
    </source>
</evidence>
<evidence type="ECO:0000313" key="7">
    <source>
        <dbReference type="EMBL" id="CAI9117853.1"/>
    </source>
</evidence>
<organism evidence="7 8">
    <name type="scientific">Oldenlandia corymbosa var. corymbosa</name>
    <dbReference type="NCBI Taxonomy" id="529605"/>
    <lineage>
        <taxon>Eukaryota</taxon>
        <taxon>Viridiplantae</taxon>
        <taxon>Streptophyta</taxon>
        <taxon>Embryophyta</taxon>
        <taxon>Tracheophyta</taxon>
        <taxon>Spermatophyta</taxon>
        <taxon>Magnoliopsida</taxon>
        <taxon>eudicotyledons</taxon>
        <taxon>Gunneridae</taxon>
        <taxon>Pentapetalae</taxon>
        <taxon>asterids</taxon>
        <taxon>lamiids</taxon>
        <taxon>Gentianales</taxon>
        <taxon>Rubiaceae</taxon>
        <taxon>Rubioideae</taxon>
        <taxon>Spermacoceae</taxon>
        <taxon>Hedyotis-Oldenlandia complex</taxon>
        <taxon>Oldenlandia</taxon>
    </lineage>
</organism>
<proteinExistence type="predicted"/>
<dbReference type="InterPro" id="IPR003441">
    <property type="entry name" value="NAC-dom"/>
</dbReference>
<keyword evidence="8" id="KW-1185">Reference proteome</keyword>
<reference evidence="7" key="1">
    <citation type="submission" date="2023-03" db="EMBL/GenBank/DDBJ databases">
        <authorList>
            <person name="Julca I."/>
        </authorList>
    </citation>
    <scope>NUCLEOTIDE SEQUENCE</scope>
</reference>
<dbReference type="SUPFAM" id="SSF101941">
    <property type="entry name" value="NAC domain"/>
    <property type="match status" value="1"/>
</dbReference>
<dbReference type="Proteomes" id="UP001161247">
    <property type="component" value="Chromosome 9"/>
</dbReference>
<gene>
    <name evidence="7" type="ORF">OLC1_LOCUS23849</name>
</gene>
<evidence type="ECO:0000313" key="8">
    <source>
        <dbReference type="Proteomes" id="UP001161247"/>
    </source>
</evidence>
<evidence type="ECO:0000256" key="3">
    <source>
        <dbReference type="ARBA" id="ARBA00023125"/>
    </source>
</evidence>
<keyword evidence="2" id="KW-0805">Transcription regulation</keyword>
<evidence type="ECO:0000256" key="1">
    <source>
        <dbReference type="ARBA" id="ARBA00004123"/>
    </source>
</evidence>
<dbReference type="Pfam" id="PF02365">
    <property type="entry name" value="NAM"/>
    <property type="match status" value="1"/>
</dbReference>
<dbReference type="InterPro" id="IPR036093">
    <property type="entry name" value="NAC_dom_sf"/>
</dbReference>
<evidence type="ECO:0000256" key="5">
    <source>
        <dbReference type="ARBA" id="ARBA00023242"/>
    </source>
</evidence>
<keyword evidence="3" id="KW-0238">DNA-binding</keyword>
<evidence type="ECO:0000256" key="4">
    <source>
        <dbReference type="ARBA" id="ARBA00023163"/>
    </source>
</evidence>
<dbReference type="PROSITE" id="PS51005">
    <property type="entry name" value="NAC"/>
    <property type="match status" value="1"/>
</dbReference>
<dbReference type="EMBL" id="OX459126">
    <property type="protein sequence ID" value="CAI9117853.1"/>
    <property type="molecule type" value="Genomic_DNA"/>
</dbReference>
<dbReference type="GO" id="GO:0005634">
    <property type="term" value="C:nucleus"/>
    <property type="evidence" value="ECO:0007669"/>
    <property type="project" value="UniProtKB-SubCell"/>
</dbReference>